<organism evidence="14 15">
    <name type="scientific">Turnera subulata</name>
    <dbReference type="NCBI Taxonomy" id="218843"/>
    <lineage>
        <taxon>Eukaryota</taxon>
        <taxon>Viridiplantae</taxon>
        <taxon>Streptophyta</taxon>
        <taxon>Embryophyta</taxon>
        <taxon>Tracheophyta</taxon>
        <taxon>Spermatophyta</taxon>
        <taxon>Magnoliopsida</taxon>
        <taxon>eudicotyledons</taxon>
        <taxon>Gunneridae</taxon>
        <taxon>Pentapetalae</taxon>
        <taxon>rosids</taxon>
        <taxon>fabids</taxon>
        <taxon>Malpighiales</taxon>
        <taxon>Passifloraceae</taxon>
        <taxon>Turnera</taxon>
    </lineage>
</organism>
<gene>
    <name evidence="14" type="ORF">Tsubulata_029359</name>
</gene>
<evidence type="ECO:0000256" key="5">
    <source>
        <dbReference type="ARBA" id="ARBA00022728"/>
    </source>
</evidence>
<dbReference type="EMBL" id="JAKUCV010007212">
    <property type="protein sequence ID" value="KAJ4824301.1"/>
    <property type="molecule type" value="Genomic_DNA"/>
</dbReference>
<dbReference type="SUPFAM" id="SSF54928">
    <property type="entry name" value="RNA-binding domain, RBD"/>
    <property type="match status" value="1"/>
</dbReference>
<dbReference type="InterPro" id="IPR050374">
    <property type="entry name" value="RRT5_SRSF_SR"/>
</dbReference>
<feature type="compositionally biased region" description="Basic and acidic residues" evidence="12">
    <location>
        <begin position="81"/>
        <end position="93"/>
    </location>
</feature>
<dbReference type="PANTHER" id="PTHR23003:SF62">
    <property type="entry name" value="SERINE_ARGININE (SR)-TYPE SHUTTLING MRNA BINDING PROTEIN NPL3"/>
    <property type="match status" value="1"/>
</dbReference>
<evidence type="ECO:0000256" key="11">
    <source>
        <dbReference type="PROSITE-ProRule" id="PRU00176"/>
    </source>
</evidence>
<proteinExistence type="inferred from homology"/>
<keyword evidence="15" id="KW-1185">Reference proteome</keyword>
<dbReference type="InterPro" id="IPR012677">
    <property type="entry name" value="Nucleotide-bd_a/b_plait_sf"/>
</dbReference>
<dbReference type="Pfam" id="PF00076">
    <property type="entry name" value="RRM_1"/>
    <property type="match status" value="2"/>
</dbReference>
<evidence type="ECO:0000256" key="9">
    <source>
        <dbReference type="ARBA" id="ARBA00023242"/>
    </source>
</evidence>
<keyword evidence="4" id="KW-0507">mRNA processing</keyword>
<feature type="compositionally biased region" description="Basic residues" evidence="12">
    <location>
        <begin position="274"/>
        <end position="291"/>
    </location>
</feature>
<reference evidence="14" key="1">
    <citation type="submission" date="2022-02" db="EMBL/GenBank/DDBJ databases">
        <authorList>
            <person name="Henning P.M."/>
            <person name="McCubbin A.G."/>
            <person name="Shore J.S."/>
        </authorList>
    </citation>
    <scope>NUCLEOTIDE SEQUENCE</scope>
    <source>
        <strain evidence="14">F60SS</strain>
        <tissue evidence="14">Leaves</tissue>
    </source>
</reference>
<keyword evidence="6" id="KW-0677">Repeat</keyword>
<comment type="subcellular location">
    <subcellularLocation>
        <location evidence="1">Nucleus speckle</location>
    </subcellularLocation>
    <subcellularLocation>
        <location evidence="2">Nucleus</location>
        <location evidence="2">Nucleoplasm</location>
    </subcellularLocation>
</comment>
<dbReference type="Proteomes" id="UP001141552">
    <property type="component" value="Unassembled WGS sequence"/>
</dbReference>
<dbReference type="AlphaFoldDB" id="A0A9Q0F613"/>
<dbReference type="InterPro" id="IPR000504">
    <property type="entry name" value="RRM_dom"/>
</dbReference>
<keyword evidence="5" id="KW-0747">Spliceosome</keyword>
<comment type="caution">
    <text evidence="14">The sequence shown here is derived from an EMBL/GenBank/DDBJ whole genome shotgun (WGS) entry which is preliminary data.</text>
</comment>
<evidence type="ECO:0000256" key="6">
    <source>
        <dbReference type="ARBA" id="ARBA00022737"/>
    </source>
</evidence>
<dbReference type="GO" id="GO:0016607">
    <property type="term" value="C:nuclear speck"/>
    <property type="evidence" value="ECO:0007669"/>
    <property type="project" value="UniProtKB-SubCell"/>
</dbReference>
<dbReference type="InterPro" id="IPR035979">
    <property type="entry name" value="RBD_domain_sf"/>
</dbReference>
<feature type="domain" description="RRM" evidence="13">
    <location>
        <begin position="7"/>
        <end position="82"/>
    </location>
</feature>
<dbReference type="FunFam" id="3.30.70.330:FF:000062">
    <property type="entry name" value="serine/arginine-rich splicing factor SR34A-like"/>
    <property type="match status" value="1"/>
</dbReference>
<dbReference type="Gene3D" id="3.30.70.330">
    <property type="match status" value="2"/>
</dbReference>
<evidence type="ECO:0000256" key="3">
    <source>
        <dbReference type="ARBA" id="ARBA00022553"/>
    </source>
</evidence>
<dbReference type="SMART" id="SM00360">
    <property type="entry name" value="RRM"/>
    <property type="match status" value="2"/>
</dbReference>
<evidence type="ECO:0000256" key="8">
    <source>
        <dbReference type="ARBA" id="ARBA00023187"/>
    </source>
</evidence>
<accession>A0A9Q0F613</accession>
<dbReference type="PANTHER" id="PTHR23003">
    <property type="entry name" value="RNA RECOGNITION MOTIF RRM DOMAIN CONTAINING PROTEIN"/>
    <property type="match status" value="1"/>
</dbReference>
<dbReference type="GO" id="GO:0006397">
    <property type="term" value="P:mRNA processing"/>
    <property type="evidence" value="ECO:0007669"/>
    <property type="project" value="UniProtKB-KW"/>
</dbReference>
<dbReference type="OrthoDB" id="1099063at2759"/>
<evidence type="ECO:0000313" key="14">
    <source>
        <dbReference type="EMBL" id="KAJ4824301.1"/>
    </source>
</evidence>
<comment type="similarity">
    <text evidence="10">Belongs to the splicing factor SR family. SR subfamily.</text>
</comment>
<keyword evidence="3" id="KW-0597">Phosphoprotein</keyword>
<reference evidence="14" key="2">
    <citation type="journal article" date="2023" name="Plants (Basel)">
        <title>Annotation of the Turnera subulata (Passifloraceae) Draft Genome Reveals the S-Locus Evolved after the Divergence of Turneroideae from Passifloroideae in a Stepwise Manner.</title>
        <authorList>
            <person name="Henning P.M."/>
            <person name="Roalson E.H."/>
            <person name="Mir W."/>
            <person name="McCubbin A.G."/>
            <person name="Shore J.S."/>
        </authorList>
    </citation>
    <scope>NUCLEOTIDE SEQUENCE</scope>
    <source>
        <strain evidence="14">F60SS</strain>
    </source>
</reference>
<feature type="compositionally biased region" description="Basic residues" evidence="12">
    <location>
        <begin position="227"/>
        <end position="264"/>
    </location>
</feature>
<dbReference type="GO" id="GO:0008380">
    <property type="term" value="P:RNA splicing"/>
    <property type="evidence" value="ECO:0007669"/>
    <property type="project" value="UniProtKB-KW"/>
</dbReference>
<dbReference type="FunFam" id="3.30.70.330:FF:000410">
    <property type="entry name" value="ASF/SF2-like pre-mRNA splicing factor SRP31"/>
    <property type="match status" value="1"/>
</dbReference>
<feature type="compositionally biased region" description="Basic residues" evidence="12">
    <location>
        <begin position="195"/>
        <end position="219"/>
    </location>
</feature>
<evidence type="ECO:0000313" key="15">
    <source>
        <dbReference type="Proteomes" id="UP001141552"/>
    </source>
</evidence>
<dbReference type="CDD" id="cd12599">
    <property type="entry name" value="RRM1_SF2_plant_like"/>
    <property type="match status" value="1"/>
</dbReference>
<dbReference type="GO" id="GO:0005681">
    <property type="term" value="C:spliceosomal complex"/>
    <property type="evidence" value="ECO:0007669"/>
    <property type="project" value="UniProtKB-KW"/>
</dbReference>
<evidence type="ECO:0000256" key="2">
    <source>
        <dbReference type="ARBA" id="ARBA00004642"/>
    </source>
</evidence>
<feature type="domain" description="RRM" evidence="13">
    <location>
        <begin position="109"/>
        <end position="187"/>
    </location>
</feature>
<evidence type="ECO:0000256" key="4">
    <source>
        <dbReference type="ARBA" id="ARBA00022664"/>
    </source>
</evidence>
<evidence type="ECO:0000256" key="7">
    <source>
        <dbReference type="ARBA" id="ARBA00022884"/>
    </source>
</evidence>
<evidence type="ECO:0000256" key="12">
    <source>
        <dbReference type="SAM" id="MobiDB-lite"/>
    </source>
</evidence>
<name>A0A9Q0F613_9ROSI</name>
<keyword evidence="9" id="KW-0539">Nucleus</keyword>
<evidence type="ECO:0000259" key="13">
    <source>
        <dbReference type="PROSITE" id="PS50102"/>
    </source>
</evidence>
<feature type="region of interest" description="Disordered" evidence="12">
    <location>
        <begin position="185"/>
        <end position="309"/>
    </location>
</feature>
<dbReference type="GO" id="GO:0003729">
    <property type="term" value="F:mRNA binding"/>
    <property type="evidence" value="ECO:0007669"/>
    <property type="project" value="TreeGrafter"/>
</dbReference>
<dbReference type="GO" id="GO:0005737">
    <property type="term" value="C:cytoplasm"/>
    <property type="evidence" value="ECO:0007669"/>
    <property type="project" value="TreeGrafter"/>
</dbReference>
<protein>
    <recommendedName>
        <fullName evidence="13">RRM domain-containing protein</fullName>
    </recommendedName>
</protein>
<feature type="region of interest" description="Disordered" evidence="12">
    <location>
        <begin position="81"/>
        <end position="106"/>
    </location>
</feature>
<sequence length="330" mass="37484">MSSRASRTLYVGNLPGDIREREVEDLFHKYGPIAHIDLKIPPRPPGYAFVEFEESRDAEDAIRGRDGYDFDGHRLRVELAHGGRGHSSSDRHSSHSSGRGRGVSRRTDYRVLVTGLPSSASWQDLKDHMRRAGDVCFSQVFRDENGTTGIVDYSNYEDMRHAIKKLDDSEFRNAFSRGYVRVREYDSKRDSRSPSRGRSRSRGRSYSRSRSRSRGRSLSRSKSPSKSPKKKSSRRSPSRSRSRSVSRSRSGSKPRSLSRSRSRSRSPPQSQQKRISKSPKKSSVSPKKRSVSRSPSGSRSRSRSKSLSRFDFEYVGIDNSGTFTFDGLYL</sequence>
<dbReference type="PROSITE" id="PS50102">
    <property type="entry name" value="RRM"/>
    <property type="match status" value="2"/>
</dbReference>
<evidence type="ECO:0000256" key="1">
    <source>
        <dbReference type="ARBA" id="ARBA00004324"/>
    </source>
</evidence>
<dbReference type="CDD" id="cd12602">
    <property type="entry name" value="RRM2_SF2_plant_like"/>
    <property type="match status" value="1"/>
</dbReference>
<evidence type="ECO:0000256" key="10">
    <source>
        <dbReference type="ARBA" id="ARBA00061121"/>
    </source>
</evidence>
<keyword evidence="7 11" id="KW-0694">RNA-binding</keyword>
<keyword evidence="8" id="KW-0508">mRNA splicing</keyword>